<proteinExistence type="predicted"/>
<organism evidence="2 4">
    <name type="scientific">Catenibacterium mitsuokai</name>
    <dbReference type="NCBI Taxonomy" id="100886"/>
    <lineage>
        <taxon>Bacteria</taxon>
        <taxon>Bacillati</taxon>
        <taxon>Bacillota</taxon>
        <taxon>Erysipelotrichia</taxon>
        <taxon>Erysipelotrichales</taxon>
        <taxon>Coprobacillaceae</taxon>
        <taxon>Catenibacterium</taxon>
    </lineage>
</organism>
<feature type="compositionally biased region" description="Acidic residues" evidence="1">
    <location>
        <begin position="462"/>
        <end position="483"/>
    </location>
</feature>
<dbReference type="Proteomes" id="UP001197492">
    <property type="component" value="Unassembled WGS sequence"/>
</dbReference>
<accession>A0AAW4MT12</accession>
<dbReference type="EMBL" id="JAHOEF010000015">
    <property type="protein sequence ID" value="MBV3382320.1"/>
    <property type="molecule type" value="Genomic_DNA"/>
</dbReference>
<evidence type="ECO:0000256" key="1">
    <source>
        <dbReference type="SAM" id="MobiDB-lite"/>
    </source>
</evidence>
<reference evidence="2 5" key="1">
    <citation type="submission" date="2021-06" db="EMBL/GenBank/DDBJ databases">
        <title>Collection of gut derived symbiotic bacterial strains cultured from healthy donors.</title>
        <authorList>
            <person name="Lin H."/>
            <person name="Littmann E."/>
            <person name="Pamer E.G."/>
        </authorList>
    </citation>
    <scope>NUCLEOTIDE SEQUENCE</scope>
    <source>
        <strain evidence="3 5">MSK.21.70</strain>
        <strain evidence="2">MSK.21.82</strain>
    </source>
</reference>
<dbReference type="InterPro" id="IPR006428">
    <property type="entry name" value="Portal_SPP1-type"/>
</dbReference>
<feature type="compositionally biased region" description="Polar residues" evidence="1">
    <location>
        <begin position="445"/>
        <end position="454"/>
    </location>
</feature>
<evidence type="ECO:0000313" key="2">
    <source>
        <dbReference type="EMBL" id="MBV3382320.1"/>
    </source>
</evidence>
<dbReference type="NCBIfam" id="TIGR01538">
    <property type="entry name" value="portal_SPP1"/>
    <property type="match status" value="1"/>
</dbReference>
<name>A0AAW4MT12_9FIRM</name>
<dbReference type="InterPro" id="IPR021145">
    <property type="entry name" value="Portal_protein_SPP1_Gp6-like"/>
</dbReference>
<evidence type="ECO:0000313" key="4">
    <source>
        <dbReference type="Proteomes" id="UP001196408"/>
    </source>
</evidence>
<gene>
    <name evidence="2" type="ORF">KSV97_03550</name>
    <name evidence="3" type="ORF">KSW06_03785</name>
</gene>
<feature type="region of interest" description="Disordered" evidence="1">
    <location>
        <begin position="438"/>
        <end position="483"/>
    </location>
</feature>
<dbReference type="AlphaFoldDB" id="A0AAW4MT12"/>
<evidence type="ECO:0000313" key="3">
    <source>
        <dbReference type="EMBL" id="MBV3392389.1"/>
    </source>
</evidence>
<protein>
    <submittedName>
        <fullName evidence="2">Phage portal protein</fullName>
    </submittedName>
</protein>
<dbReference type="Pfam" id="PF05133">
    <property type="entry name" value="SPP1_portal"/>
    <property type="match status" value="1"/>
</dbReference>
<comment type="caution">
    <text evidence="2">The sequence shown here is derived from an EMBL/GenBank/DDBJ whole genome shotgun (WGS) entry which is preliminary data.</text>
</comment>
<keyword evidence="5" id="KW-1185">Reference proteome</keyword>
<sequence>MYYTFTIPREDFDETNIDRSMILRLIGKHYSIRAPEILKNVGYYFGKHAIMNREKKFKNQPNNKIMVNHAKDISDTATGYFLSNPITFKKNTEDGNIDKLTGAFVDAETDDTDSCNAINMSRAGVAYEYVYLCEHESKLMTKTLDPLSTFKVFDASIEQHELFSVYYSIEKDDSTDRFNIIATVTSENYVTRIGITCNEEFEKGEFSELGEPYPHFLGEDPIIEYRNNMDCIGDYEQQISLIDAYNTLCSDRINDKEQFIDAVLVVYGALLGDDDEEATKALQAIRKNGVMELPSDARSEYLTRTFDENAVETLKRSIKEDIYSLSHVPNLTDENFAGNSSGIAIQYKLLALETLTKTKERYYKKGLKKRIRMFCTYLNLKAIAADQSMIEPVFTRGLPQNRLELSQIIANLKGVVSTKTLLALLDFVSNVDDEMKEVKKEQQEALETQKQLFDTENQNTPPEDEEETEEHENDDNDDDEDKE</sequence>
<evidence type="ECO:0000313" key="5">
    <source>
        <dbReference type="Proteomes" id="UP001197492"/>
    </source>
</evidence>
<dbReference type="Proteomes" id="UP001196408">
    <property type="component" value="Unassembled WGS sequence"/>
</dbReference>
<dbReference type="EMBL" id="JAHOEL010000016">
    <property type="protein sequence ID" value="MBV3392389.1"/>
    <property type="molecule type" value="Genomic_DNA"/>
</dbReference>
<dbReference type="RefSeq" id="WP_217747283.1">
    <property type="nucleotide sequence ID" value="NZ_JAHOEB010000016.1"/>
</dbReference>